<organism evidence="12 13">
    <name type="scientific">Microctonus aethiopoides</name>
    <dbReference type="NCBI Taxonomy" id="144406"/>
    <lineage>
        <taxon>Eukaryota</taxon>
        <taxon>Metazoa</taxon>
        <taxon>Ecdysozoa</taxon>
        <taxon>Arthropoda</taxon>
        <taxon>Hexapoda</taxon>
        <taxon>Insecta</taxon>
        <taxon>Pterygota</taxon>
        <taxon>Neoptera</taxon>
        <taxon>Endopterygota</taxon>
        <taxon>Hymenoptera</taxon>
        <taxon>Apocrita</taxon>
        <taxon>Ichneumonoidea</taxon>
        <taxon>Braconidae</taxon>
        <taxon>Euphorinae</taxon>
        <taxon>Microctonus</taxon>
    </lineage>
</organism>
<dbReference type="GO" id="GO:0005789">
    <property type="term" value="C:endoplasmic reticulum membrane"/>
    <property type="evidence" value="ECO:0007669"/>
    <property type="project" value="UniProtKB-SubCell"/>
</dbReference>
<evidence type="ECO:0000313" key="12">
    <source>
        <dbReference type="EMBL" id="KAK0171598.1"/>
    </source>
</evidence>
<sequence>MRNKDVRQGNNDDCKYQQQKSYHNTQRNHGLITYWIFAGIRIILTFIPQTGYIHPDEFFQSIEVIAGDRFDVEVNKPWEFNVTFPIRSPLISQLTVGIPYTIFNLISPYLWHYFQITIKTPYSLVVFPRLFICALSFISDYCLYRICRIYNKNYCSRLAIYASSYIMIIYATRTISNSVELILFALLIYYVSRCMIYSENIVLQSDRILNYYENAQSIVDRVKYYKLRASLPVHSLNHCFIIASITVIGIFNRPTFIAFALSPIFFWLRRGLGSRSVNFLDFHARIFILIACGIPIVIFMIISDSFYFGYLTLGEIVNLNIGMNNFLVTPLNFLKYNSQTENLSSHGLHSRYLHFFVNVPLLYNILGIVAVVDFFEMIYRVIKSHWLKLPRIQSIESLMTASIFVPIGLLSIFPHQEPRFIIPTLLPIVYLYTPTIQYEQNNASTFRKNGNKSVDKFQNNVYRVSRFKYCWWICNIVLGIFYGFIHQGGVLPLTSHIAKEMQAKPELMHLHLHTSYIYPVPTALLQLRNTNKIYISSTQHRYQLKKDFFHYEYGSMSTTEVFNSILSTAKNCDRKFKVERIPYRIYYAMPIDFFHDFSEYTFINGTNNLNFSVVKVFYPHISTEKLPSFHFDLIECIFIERINICVEKIVHSFTSRLTYFFKSFGLIIVRIQLSDNYINSETVI</sequence>
<dbReference type="EC" id="2.4.1.-" evidence="11"/>
<evidence type="ECO:0000256" key="11">
    <source>
        <dbReference type="RuleBase" id="RU363075"/>
    </source>
</evidence>
<dbReference type="InterPro" id="IPR005599">
    <property type="entry name" value="GPI_mannosylTrfase"/>
</dbReference>
<comment type="pathway">
    <text evidence="2">Glycolipid biosynthesis; glycosylphosphatidylinositol-anchor biosynthesis.</text>
</comment>
<evidence type="ECO:0000256" key="6">
    <source>
        <dbReference type="ARBA" id="ARBA00022692"/>
    </source>
</evidence>
<feature type="transmembrane region" description="Helical" evidence="11">
    <location>
        <begin position="352"/>
        <end position="375"/>
    </location>
</feature>
<gene>
    <name evidence="12" type="ORF">PV328_005033</name>
</gene>
<evidence type="ECO:0000256" key="3">
    <source>
        <dbReference type="ARBA" id="ARBA00022502"/>
    </source>
</evidence>
<keyword evidence="7 11" id="KW-0256">Endoplasmic reticulum</keyword>
<evidence type="ECO:0000256" key="8">
    <source>
        <dbReference type="ARBA" id="ARBA00022989"/>
    </source>
</evidence>
<reference evidence="12" key="1">
    <citation type="journal article" date="2023" name="bioRxiv">
        <title>Scaffold-level genome assemblies of two parasitoid biocontrol wasps reveal the parthenogenesis mechanism and an associated novel virus.</title>
        <authorList>
            <person name="Inwood S."/>
            <person name="Skelly J."/>
            <person name="Guhlin J."/>
            <person name="Harrop T."/>
            <person name="Goldson S."/>
            <person name="Dearden P."/>
        </authorList>
    </citation>
    <scope>NUCLEOTIDE SEQUENCE</scope>
    <source>
        <strain evidence="12">Irish</strain>
        <tissue evidence="12">Whole body</tissue>
    </source>
</reference>
<keyword evidence="3" id="KW-0337">GPI-anchor biosynthesis</keyword>
<feature type="transmembrane region" description="Helical" evidence="11">
    <location>
        <begin position="181"/>
        <end position="198"/>
    </location>
</feature>
<feature type="transmembrane region" description="Helical" evidence="11">
    <location>
        <begin position="395"/>
        <end position="414"/>
    </location>
</feature>
<comment type="subcellular location">
    <subcellularLocation>
        <location evidence="1 11">Endoplasmic reticulum membrane</location>
        <topology evidence="1 11">Multi-pass membrane protein</topology>
    </subcellularLocation>
</comment>
<keyword evidence="8 11" id="KW-1133">Transmembrane helix</keyword>
<dbReference type="Proteomes" id="UP001168990">
    <property type="component" value="Unassembled WGS sequence"/>
</dbReference>
<dbReference type="PANTHER" id="PTHR22760:SF3">
    <property type="entry name" value="GPI MANNOSYLTRANSFERASE 4"/>
    <property type="match status" value="1"/>
</dbReference>
<keyword evidence="5" id="KW-0808">Transferase</keyword>
<reference evidence="12" key="2">
    <citation type="submission" date="2023-03" db="EMBL/GenBank/DDBJ databases">
        <authorList>
            <person name="Inwood S.N."/>
            <person name="Skelly J.G."/>
            <person name="Guhlin J."/>
            <person name="Harrop T.W.R."/>
            <person name="Goldson S.G."/>
            <person name="Dearden P.K."/>
        </authorList>
    </citation>
    <scope>NUCLEOTIDE SEQUENCE</scope>
    <source>
        <strain evidence="12">Irish</strain>
        <tissue evidence="12">Whole body</tissue>
    </source>
</reference>
<evidence type="ECO:0000256" key="4">
    <source>
        <dbReference type="ARBA" id="ARBA00022676"/>
    </source>
</evidence>
<dbReference type="PANTHER" id="PTHR22760">
    <property type="entry name" value="GLYCOSYLTRANSFERASE"/>
    <property type="match status" value="1"/>
</dbReference>
<evidence type="ECO:0000256" key="7">
    <source>
        <dbReference type="ARBA" id="ARBA00022824"/>
    </source>
</evidence>
<dbReference type="GO" id="GO:0000026">
    <property type="term" value="F:alpha-1,2-mannosyltransferase activity"/>
    <property type="evidence" value="ECO:0007669"/>
    <property type="project" value="TreeGrafter"/>
</dbReference>
<name>A0AA39FLC7_9HYME</name>
<feature type="transmembrane region" description="Helical" evidence="11">
    <location>
        <begin position="231"/>
        <end position="250"/>
    </location>
</feature>
<keyword evidence="6 11" id="KW-0812">Transmembrane</keyword>
<evidence type="ECO:0000256" key="2">
    <source>
        <dbReference type="ARBA" id="ARBA00004687"/>
    </source>
</evidence>
<dbReference type="Pfam" id="PF03901">
    <property type="entry name" value="Glyco_transf_22"/>
    <property type="match status" value="1"/>
</dbReference>
<evidence type="ECO:0000256" key="10">
    <source>
        <dbReference type="ARBA" id="ARBA00038466"/>
    </source>
</evidence>
<evidence type="ECO:0000313" key="13">
    <source>
        <dbReference type="Proteomes" id="UP001168990"/>
    </source>
</evidence>
<comment type="caution">
    <text evidence="12">The sequence shown here is derived from an EMBL/GenBank/DDBJ whole genome shotgun (WGS) entry which is preliminary data.</text>
</comment>
<dbReference type="GO" id="GO:0006506">
    <property type="term" value="P:GPI anchor biosynthetic process"/>
    <property type="evidence" value="ECO:0007669"/>
    <property type="project" value="UniProtKB-KW"/>
</dbReference>
<feature type="transmembrane region" description="Helical" evidence="11">
    <location>
        <begin position="158"/>
        <end position="175"/>
    </location>
</feature>
<keyword evidence="4 11" id="KW-0328">Glycosyltransferase</keyword>
<feature type="transmembrane region" description="Helical" evidence="11">
    <location>
        <begin position="284"/>
        <end position="302"/>
    </location>
</feature>
<evidence type="ECO:0000256" key="5">
    <source>
        <dbReference type="ARBA" id="ARBA00022679"/>
    </source>
</evidence>
<accession>A0AA39FLC7</accession>
<feature type="transmembrane region" description="Helical" evidence="11">
    <location>
        <begin position="256"/>
        <end position="272"/>
    </location>
</feature>
<dbReference type="EMBL" id="JAQQBS010000002">
    <property type="protein sequence ID" value="KAK0171598.1"/>
    <property type="molecule type" value="Genomic_DNA"/>
</dbReference>
<dbReference type="AlphaFoldDB" id="A0AA39FLC7"/>
<feature type="transmembrane region" description="Helical" evidence="11">
    <location>
        <begin position="469"/>
        <end position="485"/>
    </location>
</feature>
<protein>
    <recommendedName>
        <fullName evidence="11">Mannosyltransferase</fullName>
        <ecNumber evidence="11">2.4.1.-</ecNumber>
    </recommendedName>
</protein>
<proteinExistence type="inferred from homology"/>
<feature type="transmembrane region" description="Helical" evidence="11">
    <location>
        <begin position="94"/>
        <end position="114"/>
    </location>
</feature>
<comment type="similarity">
    <text evidence="10">Belongs to the glycosyltransferase 22 family. PIGZ subfamily.</text>
</comment>
<keyword evidence="13" id="KW-1185">Reference proteome</keyword>
<evidence type="ECO:0000256" key="9">
    <source>
        <dbReference type="ARBA" id="ARBA00023136"/>
    </source>
</evidence>
<keyword evidence="9 11" id="KW-0472">Membrane</keyword>
<evidence type="ECO:0000256" key="1">
    <source>
        <dbReference type="ARBA" id="ARBA00004477"/>
    </source>
</evidence>